<feature type="region of interest" description="Disordered" evidence="19">
    <location>
        <begin position="95"/>
        <end position="114"/>
    </location>
</feature>
<dbReference type="PROSITE" id="PS51352">
    <property type="entry name" value="THIOREDOXIN_2"/>
    <property type="match status" value="1"/>
</dbReference>
<dbReference type="InterPro" id="IPR028250">
    <property type="entry name" value="DsbDN"/>
</dbReference>
<feature type="transmembrane region" description="Helical" evidence="18">
    <location>
        <begin position="21"/>
        <end position="47"/>
    </location>
</feature>
<evidence type="ECO:0000256" key="15">
    <source>
        <dbReference type="ARBA" id="ARBA00023284"/>
    </source>
</evidence>
<keyword evidence="10 18" id="KW-1133">Transmembrane helix</keyword>
<dbReference type="GO" id="GO:0047134">
    <property type="term" value="F:protein-disulfide reductase [NAD(P)H] activity"/>
    <property type="evidence" value="ECO:0007669"/>
    <property type="project" value="UniProtKB-EC"/>
</dbReference>
<dbReference type="NCBIfam" id="NF001419">
    <property type="entry name" value="PRK00293.1"/>
    <property type="match status" value="1"/>
</dbReference>
<dbReference type="PANTHER" id="PTHR32234">
    <property type="entry name" value="THIOL:DISULFIDE INTERCHANGE PROTEIN DSBD"/>
    <property type="match status" value="1"/>
</dbReference>
<dbReference type="InterPro" id="IPR017937">
    <property type="entry name" value="Thioredoxin_CS"/>
</dbReference>
<dbReference type="InterPro" id="IPR035671">
    <property type="entry name" value="DsbD_gamma"/>
</dbReference>
<feature type="transmembrane region" description="Helical" evidence="18">
    <location>
        <begin position="426"/>
        <end position="445"/>
    </location>
</feature>
<keyword evidence="9 18" id="KW-0249">Electron transport</keyword>
<dbReference type="SUPFAM" id="SSF52833">
    <property type="entry name" value="Thioredoxin-like"/>
    <property type="match status" value="1"/>
</dbReference>
<dbReference type="RefSeq" id="WP_276264783.1">
    <property type="nucleotide sequence ID" value="NZ_JARJLM010000182.1"/>
</dbReference>
<evidence type="ECO:0000256" key="8">
    <source>
        <dbReference type="ARBA" id="ARBA00022748"/>
    </source>
</evidence>
<keyword evidence="4 18" id="KW-1003">Cell membrane</keyword>
<protein>
    <recommendedName>
        <fullName evidence="18">Thiol:disulfide interchange protein DsbD</fullName>
        <ecNumber evidence="18">1.8.1.8</ecNumber>
    </recommendedName>
    <alternativeName>
        <fullName evidence="18">Protein-disulfide reductase</fullName>
        <shortName evidence="18">Disulfide reductase</shortName>
    </alternativeName>
</protein>
<evidence type="ECO:0000256" key="18">
    <source>
        <dbReference type="HAMAP-Rule" id="MF_00399"/>
    </source>
</evidence>
<evidence type="ECO:0000256" key="14">
    <source>
        <dbReference type="ARBA" id="ARBA00023157"/>
    </source>
</evidence>
<feature type="disulfide bond" description="Redox-active" evidence="18">
    <location>
        <begin position="538"/>
        <end position="541"/>
    </location>
</feature>
<feature type="transmembrane region" description="Helical" evidence="18">
    <location>
        <begin position="367"/>
        <end position="390"/>
    </location>
</feature>
<dbReference type="EMBL" id="JARJLM010000182">
    <property type="protein sequence ID" value="MDF3833440.1"/>
    <property type="molecule type" value="Genomic_DNA"/>
</dbReference>
<comment type="function">
    <text evidence="18">Required to facilitate the formation of correct disulfide bonds in some periplasmic proteins and for the assembly of the periplasmic c-type cytochromes. Acts by transferring electrons from cytoplasmic thioredoxin to the periplasm. This transfer involves a cascade of disulfide bond formation and reduction steps.</text>
</comment>
<keyword evidence="14 18" id="KW-1015">Disulfide bond</keyword>
<dbReference type="InterPro" id="IPR036929">
    <property type="entry name" value="DsbDN_sf"/>
</dbReference>
<dbReference type="PANTHER" id="PTHR32234:SF0">
    <property type="entry name" value="THIOL:DISULFIDE INTERCHANGE PROTEIN DSBD"/>
    <property type="match status" value="1"/>
</dbReference>
<comment type="catalytic activity">
    <reaction evidence="16 18">
        <text>[protein]-dithiol + NAD(+) = [protein]-disulfide + NADH + H(+)</text>
        <dbReference type="Rhea" id="RHEA:18749"/>
        <dbReference type="Rhea" id="RHEA-COMP:10593"/>
        <dbReference type="Rhea" id="RHEA-COMP:10594"/>
        <dbReference type="ChEBI" id="CHEBI:15378"/>
        <dbReference type="ChEBI" id="CHEBI:29950"/>
        <dbReference type="ChEBI" id="CHEBI:50058"/>
        <dbReference type="ChEBI" id="CHEBI:57540"/>
        <dbReference type="ChEBI" id="CHEBI:57945"/>
        <dbReference type="EC" id="1.8.1.8"/>
    </reaction>
</comment>
<keyword evidence="12 18" id="KW-0520">NAD</keyword>
<evidence type="ECO:0000256" key="6">
    <source>
        <dbReference type="ARBA" id="ARBA00022692"/>
    </source>
</evidence>
<organism evidence="21 22">
    <name type="scientific">Cupriavidus basilensis</name>
    <dbReference type="NCBI Taxonomy" id="68895"/>
    <lineage>
        <taxon>Bacteria</taxon>
        <taxon>Pseudomonadati</taxon>
        <taxon>Pseudomonadota</taxon>
        <taxon>Betaproteobacteria</taxon>
        <taxon>Burkholderiales</taxon>
        <taxon>Burkholderiaceae</taxon>
        <taxon>Cupriavidus</taxon>
    </lineage>
</organism>
<feature type="transmembrane region" description="Helical" evidence="18">
    <location>
        <begin position="402"/>
        <end position="420"/>
    </location>
</feature>
<evidence type="ECO:0000313" key="22">
    <source>
        <dbReference type="Proteomes" id="UP001216674"/>
    </source>
</evidence>
<dbReference type="Gene3D" id="2.60.40.1250">
    <property type="entry name" value="Thiol:disulfide interchange protein DsbD, N-terminal domain"/>
    <property type="match status" value="1"/>
</dbReference>
<dbReference type="InterPro" id="IPR036249">
    <property type="entry name" value="Thioredoxin-like_sf"/>
</dbReference>
<evidence type="ECO:0000256" key="2">
    <source>
        <dbReference type="ARBA" id="ARBA00007241"/>
    </source>
</evidence>
<dbReference type="Pfam" id="PF02683">
    <property type="entry name" value="DsbD_TM"/>
    <property type="match status" value="1"/>
</dbReference>
<evidence type="ECO:0000256" key="19">
    <source>
        <dbReference type="SAM" id="MobiDB-lite"/>
    </source>
</evidence>
<feature type="transmembrane region" description="Helical" evidence="18">
    <location>
        <begin position="248"/>
        <end position="270"/>
    </location>
</feature>
<dbReference type="InterPro" id="IPR022910">
    <property type="entry name" value="Thiol_diS_interchange_DbsD"/>
</dbReference>
<evidence type="ECO:0000256" key="12">
    <source>
        <dbReference type="ARBA" id="ARBA00023027"/>
    </source>
</evidence>
<evidence type="ECO:0000256" key="1">
    <source>
        <dbReference type="ARBA" id="ARBA00004429"/>
    </source>
</evidence>
<comment type="caution">
    <text evidence="18">Lacks conserved residue(s) required for the propagation of feature annotation.</text>
</comment>
<evidence type="ECO:0000256" key="13">
    <source>
        <dbReference type="ARBA" id="ARBA00023136"/>
    </source>
</evidence>
<dbReference type="Pfam" id="PF11412">
    <property type="entry name" value="DsbD_N"/>
    <property type="match status" value="1"/>
</dbReference>
<evidence type="ECO:0000313" key="21">
    <source>
        <dbReference type="EMBL" id="MDF3833440.1"/>
    </source>
</evidence>
<dbReference type="Pfam" id="PF13899">
    <property type="entry name" value="Thioredoxin_7"/>
    <property type="match status" value="1"/>
</dbReference>
<dbReference type="EC" id="1.8.1.8" evidence="18"/>
<comment type="caution">
    <text evidence="21">The sequence shown here is derived from an EMBL/GenBank/DDBJ whole genome shotgun (WGS) entry which is preliminary data.</text>
</comment>
<evidence type="ECO:0000256" key="5">
    <source>
        <dbReference type="ARBA" id="ARBA00022519"/>
    </source>
</evidence>
<sequence length="629" mass="65690">MPETLPTCTQPHWPRLPRRVAAWQTLLTVLVLLVQLTGMFMATAYAADGFLEPEEAFALTAELSRSAAGDLRLHWKIAPGYYLYRDRIGVAAKPSGSLNSVDKPSGDRKEDPNFGATEVYHDAVTIPIHAPGAQELVVTWQGCADAGLCYPPQTRRIAVGAAAMNTSAETALSAPATASAKASLFDAADASDSRITQLIGERTLAWSGPLFFLLGIALAFTPCVLPMVPIVSGIVVGSQAPPRRAFALSLAFVLPMALTYALLGAVAAMAGANLQALLQNRWTVTAFGAVFVVLAAAMFGFFTLQLPGFVRDRLDGASRRRQGGTLAGAAALGLLSALLVGPCMTAPLAGTLLYIAQTGNVASGAVLLFALGLGMGLPLLLIATLGARCLPKPGPWMERVKGAFGFLLLGTAVWMVQRVVPAPLALALWGALLAGFALTLAHLAAQAAAGARLLGRSVALTAGLWGCAMVLGAAAGSGDPWRPLAFATASTATPTGATGEPASLPFDTVRSPQALQARLDIARAAGRPVLLDFSADWCVSCKTIEHEVFLDARVRQALAGVVLLRADVTAGDADQRALMRQHQVLGPPTVILFDAEGRERRDARLVGEFGVADLLERRPADGGVSGDRS</sequence>
<feature type="transmembrane region" description="Helical" evidence="18">
    <location>
        <begin position="457"/>
        <end position="476"/>
    </location>
</feature>
<accession>A0ABT6ALG8</accession>
<evidence type="ECO:0000256" key="9">
    <source>
        <dbReference type="ARBA" id="ARBA00022982"/>
    </source>
</evidence>
<comment type="subcellular location">
    <subcellularLocation>
        <location evidence="1 18">Cell inner membrane</location>
        <topology evidence="1 18">Multi-pass membrane protein</topology>
    </subcellularLocation>
</comment>
<gene>
    <name evidence="18 21" type="primary">dsbD</name>
    <name evidence="21" type="ORF">P3W85_10840</name>
</gene>
<keyword evidence="5 18" id="KW-0997">Cell inner membrane</keyword>
<dbReference type="HAMAP" id="MF_00399">
    <property type="entry name" value="DbsD"/>
    <property type="match status" value="1"/>
</dbReference>
<keyword evidence="7" id="KW-0732">Signal</keyword>
<dbReference type="SUPFAM" id="SSF74863">
    <property type="entry name" value="Thiol:disulfide interchange protein DsbD, N-terminal domain (DsbD-alpha)"/>
    <property type="match status" value="1"/>
</dbReference>
<feature type="domain" description="Thioredoxin" evidence="20">
    <location>
        <begin position="483"/>
        <end position="625"/>
    </location>
</feature>
<dbReference type="Gene3D" id="3.40.30.10">
    <property type="entry name" value="Glutaredoxin"/>
    <property type="match status" value="1"/>
</dbReference>
<keyword evidence="3 18" id="KW-0813">Transport</keyword>
<proteinExistence type="inferred from homology"/>
<dbReference type="CDD" id="cd02953">
    <property type="entry name" value="DsbDgamma"/>
    <property type="match status" value="1"/>
</dbReference>
<comment type="similarity">
    <text evidence="2 18">Belongs to the thioredoxin family. DsbD subfamily.</text>
</comment>
<evidence type="ECO:0000256" key="17">
    <source>
        <dbReference type="ARBA" id="ARBA00047804"/>
    </source>
</evidence>
<feature type="transmembrane region" description="Helical" evidence="18">
    <location>
        <begin position="325"/>
        <end position="355"/>
    </location>
</feature>
<dbReference type="PROSITE" id="PS00194">
    <property type="entry name" value="THIOREDOXIN_1"/>
    <property type="match status" value="1"/>
</dbReference>
<comment type="catalytic activity">
    <reaction evidence="17 18">
        <text>[protein]-dithiol + NADP(+) = [protein]-disulfide + NADPH + H(+)</text>
        <dbReference type="Rhea" id="RHEA:18753"/>
        <dbReference type="Rhea" id="RHEA-COMP:10593"/>
        <dbReference type="Rhea" id="RHEA-COMP:10594"/>
        <dbReference type="ChEBI" id="CHEBI:15378"/>
        <dbReference type="ChEBI" id="CHEBI:29950"/>
        <dbReference type="ChEBI" id="CHEBI:50058"/>
        <dbReference type="ChEBI" id="CHEBI:57783"/>
        <dbReference type="ChEBI" id="CHEBI:58349"/>
        <dbReference type="EC" id="1.8.1.8"/>
    </reaction>
</comment>
<keyword evidence="8 18" id="KW-0201">Cytochrome c-type biogenesis</keyword>
<name>A0ABT6ALG8_9BURK</name>
<keyword evidence="15 18" id="KW-0676">Redox-active center</keyword>
<evidence type="ECO:0000256" key="7">
    <source>
        <dbReference type="ARBA" id="ARBA00022729"/>
    </source>
</evidence>
<reference evidence="21 22" key="1">
    <citation type="submission" date="2023-03" db="EMBL/GenBank/DDBJ databases">
        <title>Draft assemblies of triclosan tolerant bacteria isolated from returned activated sludge.</title>
        <authorList>
            <person name="Van Hamelsveld S."/>
        </authorList>
    </citation>
    <scope>NUCLEOTIDE SEQUENCE [LARGE SCALE GENOMIC DNA]</scope>
    <source>
        <strain evidence="21 22">GW210010_S58</strain>
    </source>
</reference>
<evidence type="ECO:0000256" key="3">
    <source>
        <dbReference type="ARBA" id="ARBA00022448"/>
    </source>
</evidence>
<feature type="transmembrane region" description="Helical" evidence="18">
    <location>
        <begin position="210"/>
        <end position="236"/>
    </location>
</feature>
<dbReference type="InterPro" id="IPR013766">
    <property type="entry name" value="Thioredoxin_domain"/>
</dbReference>
<evidence type="ECO:0000256" key="11">
    <source>
        <dbReference type="ARBA" id="ARBA00023002"/>
    </source>
</evidence>
<evidence type="ECO:0000259" key="20">
    <source>
        <dbReference type="PROSITE" id="PS51352"/>
    </source>
</evidence>
<keyword evidence="11 18" id="KW-0560">Oxidoreductase</keyword>
<keyword evidence="22" id="KW-1185">Reference proteome</keyword>
<evidence type="ECO:0000256" key="16">
    <source>
        <dbReference type="ARBA" id="ARBA00047388"/>
    </source>
</evidence>
<feature type="disulfide bond" description="Redox-active" evidence="18">
    <location>
        <begin position="143"/>
        <end position="149"/>
    </location>
</feature>
<keyword evidence="6 18" id="KW-0812">Transmembrane</keyword>
<dbReference type="Proteomes" id="UP001216674">
    <property type="component" value="Unassembled WGS sequence"/>
</dbReference>
<evidence type="ECO:0000256" key="4">
    <source>
        <dbReference type="ARBA" id="ARBA00022475"/>
    </source>
</evidence>
<keyword evidence="13 18" id="KW-0472">Membrane</keyword>
<evidence type="ECO:0000256" key="10">
    <source>
        <dbReference type="ARBA" id="ARBA00022989"/>
    </source>
</evidence>
<dbReference type="InterPro" id="IPR003834">
    <property type="entry name" value="Cyt_c_assmbl_TM_dom"/>
</dbReference>
<feature type="transmembrane region" description="Helical" evidence="18">
    <location>
        <begin position="282"/>
        <end position="304"/>
    </location>
</feature>